<gene>
    <name evidence="3" type="ORF">CLV25_12231</name>
</gene>
<accession>A0A4R2E5V5</accession>
<organism evidence="3 4">
    <name type="scientific">Acetobacteroides hydrogenigenes</name>
    <dbReference type="NCBI Taxonomy" id="979970"/>
    <lineage>
        <taxon>Bacteria</taxon>
        <taxon>Pseudomonadati</taxon>
        <taxon>Bacteroidota</taxon>
        <taxon>Bacteroidia</taxon>
        <taxon>Bacteroidales</taxon>
        <taxon>Rikenellaceae</taxon>
        <taxon>Acetobacteroides</taxon>
    </lineage>
</organism>
<dbReference type="InterPro" id="IPR036249">
    <property type="entry name" value="Thioredoxin-like_sf"/>
</dbReference>
<dbReference type="RefSeq" id="WP_131840563.1">
    <property type="nucleotide sequence ID" value="NZ_SLWB01000022.1"/>
</dbReference>
<proteinExistence type="inferred from homology"/>
<dbReference type="OrthoDB" id="9808142at2"/>
<reference evidence="3 4" key="1">
    <citation type="submission" date="2019-03" db="EMBL/GenBank/DDBJ databases">
        <title>Genomic Encyclopedia of Archaeal and Bacterial Type Strains, Phase II (KMG-II): from individual species to whole genera.</title>
        <authorList>
            <person name="Goeker M."/>
        </authorList>
    </citation>
    <scope>NUCLEOTIDE SEQUENCE [LARGE SCALE GENOMIC DNA]</scope>
    <source>
        <strain evidence="3 4">RL-C</strain>
    </source>
</reference>
<sequence length="113" mass="13182">MKIYHNPRCAKSRAGLDYLKGKNVEFEICDYLKNGLTLEDMKEILLKTNLKPVDLVRTQEDYFKKELKGKHFTDDEWVKIIIESPKLLKRPIVVDRLKAVVAIPVENIDVLIK</sequence>
<dbReference type="PROSITE" id="PS51353">
    <property type="entry name" value="ARSC"/>
    <property type="match status" value="1"/>
</dbReference>
<evidence type="ECO:0000256" key="1">
    <source>
        <dbReference type="ARBA" id="ARBA00007198"/>
    </source>
</evidence>
<dbReference type="Pfam" id="PF03960">
    <property type="entry name" value="ArsC"/>
    <property type="match status" value="1"/>
</dbReference>
<evidence type="ECO:0000313" key="3">
    <source>
        <dbReference type="EMBL" id="TCN61722.1"/>
    </source>
</evidence>
<dbReference type="SUPFAM" id="SSF52833">
    <property type="entry name" value="Thioredoxin-like"/>
    <property type="match status" value="1"/>
</dbReference>
<comment type="similarity">
    <text evidence="1 2">Belongs to the ArsC family.</text>
</comment>
<dbReference type="PANTHER" id="PTHR30041:SF4">
    <property type="entry name" value="ARSENATE REDUCTASE"/>
    <property type="match status" value="1"/>
</dbReference>
<protein>
    <submittedName>
        <fullName evidence="3">Arsenate reductase</fullName>
    </submittedName>
</protein>
<dbReference type="Gene3D" id="3.40.30.10">
    <property type="entry name" value="Glutaredoxin"/>
    <property type="match status" value="1"/>
</dbReference>
<evidence type="ECO:0000313" key="4">
    <source>
        <dbReference type="Proteomes" id="UP000294830"/>
    </source>
</evidence>
<name>A0A4R2E5V5_9BACT</name>
<comment type="caution">
    <text evidence="3">The sequence shown here is derived from an EMBL/GenBank/DDBJ whole genome shotgun (WGS) entry which is preliminary data.</text>
</comment>
<keyword evidence="4" id="KW-1185">Reference proteome</keyword>
<dbReference type="Proteomes" id="UP000294830">
    <property type="component" value="Unassembled WGS sequence"/>
</dbReference>
<evidence type="ECO:0000256" key="2">
    <source>
        <dbReference type="PROSITE-ProRule" id="PRU01282"/>
    </source>
</evidence>
<dbReference type="InterPro" id="IPR006660">
    <property type="entry name" value="Arsenate_reductase-like"/>
</dbReference>
<dbReference type="PANTHER" id="PTHR30041">
    <property type="entry name" value="ARSENATE REDUCTASE"/>
    <property type="match status" value="1"/>
</dbReference>
<dbReference type="AlphaFoldDB" id="A0A4R2E5V5"/>
<dbReference type="EMBL" id="SLWB01000022">
    <property type="protein sequence ID" value="TCN61722.1"/>
    <property type="molecule type" value="Genomic_DNA"/>
</dbReference>